<keyword evidence="13" id="KW-1185">Reference proteome</keyword>
<dbReference type="InterPro" id="IPR001544">
    <property type="entry name" value="Aminotrans_IV"/>
</dbReference>
<dbReference type="Gene3D" id="3.30.470.10">
    <property type="match status" value="1"/>
</dbReference>
<dbReference type="InterPro" id="IPR036038">
    <property type="entry name" value="Aminotransferase-like"/>
</dbReference>
<evidence type="ECO:0000256" key="1">
    <source>
        <dbReference type="ARBA" id="ARBA00001933"/>
    </source>
</evidence>
<protein>
    <recommendedName>
        <fullName evidence="8 10">Aminodeoxychorismate lyase</fullName>
        <ecNumber evidence="8 10">4.1.3.38</ecNumber>
    </recommendedName>
</protein>
<dbReference type="InterPro" id="IPR043132">
    <property type="entry name" value="BCAT-like_C"/>
</dbReference>
<gene>
    <name evidence="12" type="primary">pabC</name>
    <name evidence="12" type="ORF">HHA01_12060</name>
</gene>
<dbReference type="PANTHER" id="PTHR42743">
    <property type="entry name" value="AMINO-ACID AMINOTRANSFERASE"/>
    <property type="match status" value="1"/>
</dbReference>
<sequence>MSWQAEHIVADEGVPFDDRGLSYGDGLFETILVRDARPMLWEAHMARLARGCERLGIAPAPRELLDALPGQAGDGLRVLKLTLTRGSGGRGYRLPDTPEPRLRWHAAPFAPAAERWAQGVRVRHCRLALGIQPQLAGLKHLNRLENVMARAEWQDPDIAEGLLCDAQGRLVEATCMNLFWQRQGQLETPRLSRCGVAGTLRDALCQRLEVHEVDAHPEVLEQAEAVWLGNSVQGIWPVRRLDDVHGNARMHWRLEERHRALQAEAHALLGYPVPGDSPPADDNCQQDGDIPT</sequence>
<dbReference type="InterPro" id="IPR017824">
    <property type="entry name" value="Aminodeoxychorismate_lyase_IV"/>
</dbReference>
<dbReference type="SUPFAM" id="SSF56752">
    <property type="entry name" value="D-aminoacid aminotransferase-like PLP-dependent enzymes"/>
    <property type="match status" value="1"/>
</dbReference>
<organism evidence="12 13">
    <name type="scientific">Halomonas halmophila</name>
    <dbReference type="NCBI Taxonomy" id="252"/>
    <lineage>
        <taxon>Bacteria</taxon>
        <taxon>Pseudomonadati</taxon>
        <taxon>Pseudomonadota</taxon>
        <taxon>Gammaproteobacteria</taxon>
        <taxon>Oceanospirillales</taxon>
        <taxon>Halomonadaceae</taxon>
        <taxon>Halomonas</taxon>
    </lineage>
</organism>
<dbReference type="Gene3D" id="3.20.10.10">
    <property type="entry name" value="D-amino Acid Aminotransferase, subunit A, domain 2"/>
    <property type="match status" value="1"/>
</dbReference>
<dbReference type="PANTHER" id="PTHR42743:SF2">
    <property type="entry name" value="AMINODEOXYCHORISMATE LYASE"/>
    <property type="match status" value="1"/>
</dbReference>
<comment type="similarity">
    <text evidence="2">Belongs to the class-IV pyridoxal-phosphate-dependent aminotransferase family.</text>
</comment>
<evidence type="ECO:0000256" key="4">
    <source>
        <dbReference type="ARBA" id="ARBA00022898"/>
    </source>
</evidence>
<dbReference type="InterPro" id="IPR043131">
    <property type="entry name" value="BCAT-like_N"/>
</dbReference>
<dbReference type="GO" id="GO:0008696">
    <property type="term" value="F:4-amino-4-deoxychorismate lyase activity"/>
    <property type="evidence" value="ECO:0007669"/>
    <property type="project" value="UniProtKB-UniRule"/>
</dbReference>
<evidence type="ECO:0000256" key="5">
    <source>
        <dbReference type="ARBA" id="ARBA00022909"/>
    </source>
</evidence>
<feature type="region of interest" description="Disordered" evidence="11">
    <location>
        <begin position="271"/>
        <end position="292"/>
    </location>
</feature>
<evidence type="ECO:0000256" key="10">
    <source>
        <dbReference type="NCBIfam" id="TIGR03461"/>
    </source>
</evidence>
<proteinExistence type="inferred from homology"/>
<evidence type="ECO:0000256" key="8">
    <source>
        <dbReference type="ARBA" id="ARBA00035676"/>
    </source>
</evidence>
<evidence type="ECO:0000256" key="2">
    <source>
        <dbReference type="ARBA" id="ARBA00009320"/>
    </source>
</evidence>
<comment type="subunit">
    <text evidence="3">Homodimer.</text>
</comment>
<comment type="cofactor">
    <cofactor evidence="1">
        <name>pyridoxal 5'-phosphate</name>
        <dbReference type="ChEBI" id="CHEBI:597326"/>
    </cofactor>
</comment>
<dbReference type="NCBIfam" id="TIGR03461">
    <property type="entry name" value="pabC_Proteo"/>
    <property type="match status" value="1"/>
</dbReference>
<evidence type="ECO:0000313" key="13">
    <source>
        <dbReference type="Proteomes" id="UP000319812"/>
    </source>
</evidence>
<dbReference type="EMBL" id="BJOC01000017">
    <property type="protein sequence ID" value="GED22229.1"/>
    <property type="molecule type" value="Genomic_DNA"/>
</dbReference>
<evidence type="ECO:0000256" key="11">
    <source>
        <dbReference type="SAM" id="MobiDB-lite"/>
    </source>
</evidence>
<keyword evidence="4" id="KW-0663">Pyridoxal phosphate</keyword>
<dbReference type="AlphaFoldDB" id="A0A4Y4EWN0"/>
<dbReference type="GO" id="GO:0046656">
    <property type="term" value="P:folic acid biosynthetic process"/>
    <property type="evidence" value="ECO:0007669"/>
    <property type="project" value="UniProtKB-KW"/>
</dbReference>
<keyword evidence="6 12" id="KW-0456">Lyase</keyword>
<evidence type="ECO:0000256" key="7">
    <source>
        <dbReference type="ARBA" id="ARBA00035633"/>
    </source>
</evidence>
<dbReference type="InterPro" id="IPR050571">
    <property type="entry name" value="Class-IV_PLP-Dep_Aminotrnsfr"/>
</dbReference>
<dbReference type="GO" id="GO:0030170">
    <property type="term" value="F:pyridoxal phosphate binding"/>
    <property type="evidence" value="ECO:0007669"/>
    <property type="project" value="InterPro"/>
</dbReference>
<comment type="pathway">
    <text evidence="7">Cofactor biosynthesis; tetrahydrofolate biosynthesis; 4-aminobenzoate from chorismate: step 2/2.</text>
</comment>
<accession>A0A4Y4EWN0</accession>
<evidence type="ECO:0000313" key="12">
    <source>
        <dbReference type="EMBL" id="GED22229.1"/>
    </source>
</evidence>
<dbReference type="GO" id="GO:0005829">
    <property type="term" value="C:cytosol"/>
    <property type="evidence" value="ECO:0007669"/>
    <property type="project" value="TreeGrafter"/>
</dbReference>
<dbReference type="EC" id="4.1.3.38" evidence="8 10"/>
<dbReference type="Pfam" id="PF01063">
    <property type="entry name" value="Aminotran_4"/>
    <property type="match status" value="1"/>
</dbReference>
<dbReference type="Proteomes" id="UP000319812">
    <property type="component" value="Unassembled WGS sequence"/>
</dbReference>
<comment type="catalytic activity">
    <reaction evidence="9">
        <text>4-amino-4-deoxychorismate = 4-aminobenzoate + pyruvate + H(+)</text>
        <dbReference type="Rhea" id="RHEA:16201"/>
        <dbReference type="ChEBI" id="CHEBI:15361"/>
        <dbReference type="ChEBI" id="CHEBI:15378"/>
        <dbReference type="ChEBI" id="CHEBI:17836"/>
        <dbReference type="ChEBI" id="CHEBI:58406"/>
        <dbReference type="EC" id="4.1.3.38"/>
    </reaction>
</comment>
<evidence type="ECO:0000256" key="9">
    <source>
        <dbReference type="ARBA" id="ARBA00049529"/>
    </source>
</evidence>
<evidence type="ECO:0000256" key="6">
    <source>
        <dbReference type="ARBA" id="ARBA00023239"/>
    </source>
</evidence>
<keyword evidence="5" id="KW-0289">Folate biosynthesis</keyword>
<reference evidence="12 13" key="1">
    <citation type="submission" date="2019-06" db="EMBL/GenBank/DDBJ databases">
        <title>Whole genome shotgun sequence of Halomonas halmophila NBRC 15537.</title>
        <authorList>
            <person name="Hosoyama A."/>
            <person name="Uohara A."/>
            <person name="Ohji S."/>
            <person name="Ichikawa N."/>
        </authorList>
    </citation>
    <scope>NUCLEOTIDE SEQUENCE [LARGE SCALE GENOMIC DNA]</scope>
    <source>
        <strain evidence="12 13">NBRC 15537</strain>
    </source>
</reference>
<name>A0A4Y4EWN0_9GAMM</name>
<comment type="caution">
    <text evidence="12">The sequence shown here is derived from an EMBL/GenBank/DDBJ whole genome shotgun (WGS) entry which is preliminary data.</text>
</comment>
<evidence type="ECO:0000256" key="3">
    <source>
        <dbReference type="ARBA" id="ARBA00011738"/>
    </source>
</evidence>
<dbReference type="RefSeq" id="WP_246053827.1">
    <property type="nucleotide sequence ID" value="NZ_BJOC01000017.1"/>
</dbReference>
<dbReference type="GO" id="GO:0008153">
    <property type="term" value="P:4-aminobenzoate biosynthetic process"/>
    <property type="evidence" value="ECO:0007669"/>
    <property type="project" value="UniProtKB-UniRule"/>
</dbReference>